<dbReference type="GO" id="GO:0016020">
    <property type="term" value="C:membrane"/>
    <property type="evidence" value="ECO:0007669"/>
    <property type="project" value="UniProtKB-SubCell"/>
</dbReference>
<keyword evidence="3 8" id="KW-0812">Transmembrane</keyword>
<evidence type="ECO:0008006" key="11">
    <source>
        <dbReference type="Google" id="ProtNLM"/>
    </source>
</evidence>
<evidence type="ECO:0000256" key="2">
    <source>
        <dbReference type="ARBA" id="ARBA00007018"/>
    </source>
</evidence>
<evidence type="ECO:0000256" key="4">
    <source>
        <dbReference type="ARBA" id="ARBA00022989"/>
    </source>
</evidence>
<feature type="binding site" evidence="6">
    <location>
        <position position="299"/>
    </location>
    <ligand>
        <name>Zn(2+)</name>
        <dbReference type="ChEBI" id="CHEBI:29105"/>
    </ligand>
</feature>
<evidence type="ECO:0000256" key="6">
    <source>
        <dbReference type="PIRSR" id="PIRSR604254-1"/>
    </source>
</evidence>
<comment type="similarity">
    <text evidence="2">Belongs to the ADIPOR family.</text>
</comment>
<feature type="transmembrane region" description="Helical" evidence="8">
    <location>
        <begin position="111"/>
        <end position="129"/>
    </location>
</feature>
<reference evidence="9 10" key="1">
    <citation type="journal article" date="2024" name="BMC Genomics">
        <title>Genome assembly of redclaw crayfish (Cherax quadricarinatus) provides insights into its immune adaptation and hypoxia tolerance.</title>
        <authorList>
            <person name="Liu Z."/>
            <person name="Zheng J."/>
            <person name="Li H."/>
            <person name="Fang K."/>
            <person name="Wang S."/>
            <person name="He J."/>
            <person name="Zhou D."/>
            <person name="Weng S."/>
            <person name="Chi M."/>
            <person name="Gu Z."/>
            <person name="He J."/>
            <person name="Li F."/>
            <person name="Wang M."/>
        </authorList>
    </citation>
    <scope>NUCLEOTIDE SEQUENCE [LARGE SCALE GENOMIC DNA]</scope>
    <source>
        <strain evidence="9">ZL_2023a</strain>
    </source>
</reference>
<proteinExistence type="inferred from homology"/>
<feature type="region of interest" description="Disordered" evidence="7">
    <location>
        <begin position="1"/>
        <end position="20"/>
    </location>
</feature>
<evidence type="ECO:0000256" key="1">
    <source>
        <dbReference type="ARBA" id="ARBA00004141"/>
    </source>
</evidence>
<keyword evidence="6" id="KW-0479">Metal-binding</keyword>
<feature type="transmembrane region" description="Helical" evidence="8">
    <location>
        <begin position="141"/>
        <end position="161"/>
    </location>
</feature>
<evidence type="ECO:0000313" key="10">
    <source>
        <dbReference type="Proteomes" id="UP001445076"/>
    </source>
</evidence>
<dbReference type="EMBL" id="JARKIK010000047">
    <property type="protein sequence ID" value="KAK8735591.1"/>
    <property type="molecule type" value="Genomic_DNA"/>
</dbReference>
<sequence length="339" mass="37782">MSECVSGGGVADAAAGGGGGAQADSLVRQRTVPDTCDQNCSPMYNGVVVSGEKGRSQCSLHLWSKKALLNRKDIPKHLQFNPYIETGYRPLLSAWGCLMSLFYFHNETINIITHGVPMLYILVWWRTLLPWGDITVPLLPWTHLVSTVSPWVGSTIYHLFMNHRSGELCYKSLLHLDMFGIWITQSFGALTTVYASVSCLSTAWIWRVLAIYCFVSLWCLYKASHARNPWERRFCFTLPFLMRAASATLRVTPWGGGNPDAFRHIILQDLLAVLGGFVGALRVPEKWVPGRLDLLANSHHIMHVVVVYAVYHLHQGAVLDLVWLSGKTSCPLADAQSIL</sequence>
<evidence type="ECO:0000256" key="3">
    <source>
        <dbReference type="ARBA" id="ARBA00022692"/>
    </source>
</evidence>
<feature type="transmembrane region" description="Helical" evidence="8">
    <location>
        <begin position="173"/>
        <end position="197"/>
    </location>
</feature>
<accession>A0AAW0X8M3</accession>
<evidence type="ECO:0000256" key="7">
    <source>
        <dbReference type="SAM" id="MobiDB-lite"/>
    </source>
</evidence>
<name>A0AAW0X8M3_CHEQU</name>
<comment type="caution">
    <text evidence="9">The sequence shown here is derived from an EMBL/GenBank/DDBJ whole genome shotgun (WGS) entry which is preliminary data.</text>
</comment>
<evidence type="ECO:0000313" key="9">
    <source>
        <dbReference type="EMBL" id="KAK8735591.1"/>
    </source>
</evidence>
<dbReference type="Proteomes" id="UP001445076">
    <property type="component" value="Unassembled WGS sequence"/>
</dbReference>
<evidence type="ECO:0000256" key="5">
    <source>
        <dbReference type="ARBA" id="ARBA00023136"/>
    </source>
</evidence>
<dbReference type="PANTHER" id="PTHR20855:SF138">
    <property type="entry name" value="PROGESTIN AND ADIPOQ RECEPTOR FAMILY MEMBER 4"/>
    <property type="match status" value="1"/>
</dbReference>
<protein>
    <recommendedName>
        <fullName evidence="11">Progestin and adipoQ receptor family member 4</fullName>
    </recommendedName>
</protein>
<dbReference type="GO" id="GO:0038023">
    <property type="term" value="F:signaling receptor activity"/>
    <property type="evidence" value="ECO:0007669"/>
    <property type="project" value="TreeGrafter"/>
</dbReference>
<keyword evidence="5 8" id="KW-0472">Membrane</keyword>
<dbReference type="AlphaFoldDB" id="A0AAW0X8M3"/>
<comment type="subcellular location">
    <subcellularLocation>
        <location evidence="1">Membrane</location>
        <topology evidence="1">Multi-pass membrane protein</topology>
    </subcellularLocation>
</comment>
<dbReference type="InterPro" id="IPR004254">
    <property type="entry name" value="AdipoR/HlyIII-related"/>
</dbReference>
<feature type="binding site" evidence="6">
    <location>
        <position position="303"/>
    </location>
    <ligand>
        <name>Zn(2+)</name>
        <dbReference type="ChEBI" id="CHEBI:29105"/>
    </ligand>
</feature>
<keyword evidence="4 8" id="KW-1133">Transmembrane helix</keyword>
<dbReference type="GO" id="GO:0046872">
    <property type="term" value="F:metal ion binding"/>
    <property type="evidence" value="ECO:0007669"/>
    <property type="project" value="UniProtKB-KW"/>
</dbReference>
<dbReference type="PANTHER" id="PTHR20855">
    <property type="entry name" value="ADIPOR/PROGESTIN RECEPTOR-RELATED"/>
    <property type="match status" value="1"/>
</dbReference>
<feature type="transmembrane region" description="Helical" evidence="8">
    <location>
        <begin position="203"/>
        <end position="221"/>
    </location>
</feature>
<evidence type="ECO:0000256" key="8">
    <source>
        <dbReference type="SAM" id="Phobius"/>
    </source>
</evidence>
<organism evidence="9 10">
    <name type="scientific">Cherax quadricarinatus</name>
    <name type="common">Australian red claw crayfish</name>
    <dbReference type="NCBI Taxonomy" id="27406"/>
    <lineage>
        <taxon>Eukaryota</taxon>
        <taxon>Metazoa</taxon>
        <taxon>Ecdysozoa</taxon>
        <taxon>Arthropoda</taxon>
        <taxon>Crustacea</taxon>
        <taxon>Multicrustacea</taxon>
        <taxon>Malacostraca</taxon>
        <taxon>Eumalacostraca</taxon>
        <taxon>Eucarida</taxon>
        <taxon>Decapoda</taxon>
        <taxon>Pleocyemata</taxon>
        <taxon>Astacidea</taxon>
        <taxon>Parastacoidea</taxon>
        <taxon>Parastacidae</taxon>
        <taxon>Cherax</taxon>
    </lineage>
</organism>
<dbReference type="Pfam" id="PF03006">
    <property type="entry name" value="HlyIII"/>
    <property type="match status" value="1"/>
</dbReference>
<keyword evidence="10" id="KW-1185">Reference proteome</keyword>
<feature type="binding site" evidence="6">
    <location>
        <position position="158"/>
    </location>
    <ligand>
        <name>Zn(2+)</name>
        <dbReference type="ChEBI" id="CHEBI:29105"/>
    </ligand>
</feature>
<keyword evidence="6" id="KW-0862">Zinc</keyword>
<gene>
    <name evidence="9" type="ORF">OTU49_005448</name>
</gene>